<evidence type="ECO:0000256" key="4">
    <source>
        <dbReference type="ARBA" id="ARBA00022777"/>
    </source>
</evidence>
<feature type="compositionally biased region" description="Polar residues" evidence="7">
    <location>
        <begin position="433"/>
        <end position="454"/>
    </location>
</feature>
<feature type="region of interest" description="Disordered" evidence="7">
    <location>
        <begin position="298"/>
        <end position="318"/>
    </location>
</feature>
<keyword evidence="3 6" id="KW-0547">Nucleotide-binding</keyword>
<dbReference type="InterPro" id="IPR000719">
    <property type="entry name" value="Prot_kinase_dom"/>
</dbReference>
<feature type="compositionally biased region" description="Basic and acidic residues" evidence="7">
    <location>
        <begin position="403"/>
        <end position="412"/>
    </location>
</feature>
<feature type="region of interest" description="Disordered" evidence="7">
    <location>
        <begin position="348"/>
        <end position="834"/>
    </location>
</feature>
<protein>
    <recommendedName>
        <fullName evidence="8">Protein kinase domain-containing protein</fullName>
    </recommendedName>
</protein>
<dbReference type="Gene3D" id="3.30.1120.30">
    <property type="entry name" value="POLO box domain"/>
    <property type="match status" value="1"/>
</dbReference>
<evidence type="ECO:0000313" key="10">
    <source>
        <dbReference type="Proteomes" id="UP001470230"/>
    </source>
</evidence>
<evidence type="ECO:0000313" key="9">
    <source>
        <dbReference type="EMBL" id="KAK8844936.1"/>
    </source>
</evidence>
<dbReference type="InterPro" id="IPR008271">
    <property type="entry name" value="Ser/Thr_kinase_AS"/>
</dbReference>
<feature type="compositionally biased region" description="Low complexity" evidence="7">
    <location>
        <begin position="382"/>
        <end position="396"/>
    </location>
</feature>
<feature type="compositionally biased region" description="Polar residues" evidence="7">
    <location>
        <begin position="773"/>
        <end position="795"/>
    </location>
</feature>
<dbReference type="Gene3D" id="1.10.510.10">
    <property type="entry name" value="Transferase(Phosphotransferase) domain 1"/>
    <property type="match status" value="1"/>
</dbReference>
<keyword evidence="10" id="KW-1185">Reference proteome</keyword>
<keyword evidence="4" id="KW-0418">Kinase</keyword>
<feature type="compositionally biased region" description="Basic and acidic residues" evidence="7">
    <location>
        <begin position="535"/>
        <end position="551"/>
    </location>
</feature>
<dbReference type="InterPro" id="IPR017441">
    <property type="entry name" value="Protein_kinase_ATP_BS"/>
</dbReference>
<feature type="compositionally biased region" description="Basic and acidic residues" evidence="7">
    <location>
        <begin position="480"/>
        <end position="521"/>
    </location>
</feature>
<dbReference type="InterPro" id="IPR036947">
    <property type="entry name" value="POLO_box_dom_sf"/>
</dbReference>
<name>A0ABR2HDW5_9EUKA</name>
<feature type="compositionally biased region" description="Basic and acidic residues" evidence="7">
    <location>
        <begin position="741"/>
        <end position="772"/>
    </location>
</feature>
<feature type="compositionally biased region" description="Basic and acidic residues" evidence="7">
    <location>
        <begin position="601"/>
        <end position="623"/>
    </location>
</feature>
<dbReference type="InterPro" id="IPR011009">
    <property type="entry name" value="Kinase-like_dom_sf"/>
</dbReference>
<feature type="compositionally biased region" description="Basic residues" evidence="7">
    <location>
        <begin position="800"/>
        <end position="811"/>
    </location>
</feature>
<organism evidence="9 10">
    <name type="scientific">Tritrichomonas musculus</name>
    <dbReference type="NCBI Taxonomy" id="1915356"/>
    <lineage>
        <taxon>Eukaryota</taxon>
        <taxon>Metamonada</taxon>
        <taxon>Parabasalia</taxon>
        <taxon>Tritrichomonadida</taxon>
        <taxon>Tritrichomonadidae</taxon>
        <taxon>Tritrichomonas</taxon>
    </lineage>
</organism>
<keyword evidence="2" id="KW-0808">Transferase</keyword>
<proteinExistence type="predicted"/>
<evidence type="ECO:0000256" key="7">
    <source>
        <dbReference type="SAM" id="MobiDB-lite"/>
    </source>
</evidence>
<dbReference type="SUPFAM" id="SSF82615">
    <property type="entry name" value="Polo-box domain"/>
    <property type="match status" value="1"/>
</dbReference>
<feature type="compositionally biased region" description="Basic and acidic residues" evidence="7">
    <location>
        <begin position="819"/>
        <end position="832"/>
    </location>
</feature>
<keyword evidence="5 6" id="KW-0067">ATP-binding</keyword>
<feature type="compositionally biased region" description="Polar residues" evidence="7">
    <location>
        <begin position="354"/>
        <end position="364"/>
    </location>
</feature>
<evidence type="ECO:0000256" key="3">
    <source>
        <dbReference type="ARBA" id="ARBA00022741"/>
    </source>
</evidence>
<dbReference type="PANTHER" id="PTHR24345">
    <property type="entry name" value="SERINE/THREONINE-PROTEIN KINASE PLK"/>
    <property type="match status" value="1"/>
</dbReference>
<dbReference type="SMART" id="SM00220">
    <property type="entry name" value="S_TKc"/>
    <property type="match status" value="1"/>
</dbReference>
<reference evidence="9 10" key="1">
    <citation type="submission" date="2024-04" db="EMBL/GenBank/DDBJ databases">
        <title>Tritrichomonas musculus Genome.</title>
        <authorList>
            <person name="Alves-Ferreira E."/>
            <person name="Grigg M."/>
            <person name="Lorenzi H."/>
            <person name="Galac M."/>
        </authorList>
    </citation>
    <scope>NUCLEOTIDE SEQUENCE [LARGE SCALE GENOMIC DNA]</scope>
    <source>
        <strain evidence="9 10">EAF2021</strain>
    </source>
</reference>
<dbReference type="EMBL" id="JAPFFF010000031">
    <property type="protein sequence ID" value="KAK8844936.1"/>
    <property type="molecule type" value="Genomic_DNA"/>
</dbReference>
<dbReference type="Pfam" id="PF00069">
    <property type="entry name" value="Pkinase"/>
    <property type="match status" value="1"/>
</dbReference>
<dbReference type="InterPro" id="IPR033695">
    <property type="entry name" value="POLO_box_2"/>
</dbReference>
<dbReference type="PANTHER" id="PTHR24345:SF0">
    <property type="entry name" value="CELL CYCLE SERINE_THREONINE-PROTEIN KINASE CDC5_MSD2"/>
    <property type="match status" value="1"/>
</dbReference>
<dbReference type="CDD" id="cd13117">
    <property type="entry name" value="POLO_box_2"/>
    <property type="match status" value="1"/>
</dbReference>
<evidence type="ECO:0000256" key="5">
    <source>
        <dbReference type="ARBA" id="ARBA00022840"/>
    </source>
</evidence>
<evidence type="ECO:0000256" key="6">
    <source>
        <dbReference type="PROSITE-ProRule" id="PRU10141"/>
    </source>
</evidence>
<gene>
    <name evidence="9" type="ORF">M9Y10_021109</name>
</gene>
<comment type="caution">
    <text evidence="9">The sequence shown here is derived from an EMBL/GenBank/DDBJ whole genome shotgun (WGS) entry which is preliminary data.</text>
</comment>
<feature type="domain" description="Protein kinase" evidence="8">
    <location>
        <begin position="22"/>
        <end position="278"/>
    </location>
</feature>
<dbReference type="Proteomes" id="UP001470230">
    <property type="component" value="Unassembled WGS sequence"/>
</dbReference>
<feature type="compositionally biased region" description="Basic and acidic residues" evidence="7">
    <location>
        <begin position="564"/>
        <end position="594"/>
    </location>
</feature>
<dbReference type="InterPro" id="IPR000959">
    <property type="entry name" value="POLO_box_dom"/>
</dbReference>
<accession>A0ABR2HDW5</accession>
<dbReference type="Pfam" id="PF00659">
    <property type="entry name" value="POLO_box"/>
    <property type="match status" value="1"/>
</dbReference>
<dbReference type="PROSITE" id="PS00108">
    <property type="entry name" value="PROTEIN_KINASE_ST"/>
    <property type="match status" value="1"/>
</dbReference>
<dbReference type="SUPFAM" id="SSF56112">
    <property type="entry name" value="Protein kinase-like (PK-like)"/>
    <property type="match status" value="1"/>
</dbReference>
<feature type="compositionally biased region" description="Basic residues" evidence="7">
    <location>
        <begin position="366"/>
        <end position="378"/>
    </location>
</feature>
<dbReference type="PROSITE" id="PS50011">
    <property type="entry name" value="PROTEIN_KINASE_DOM"/>
    <property type="match status" value="1"/>
</dbReference>
<feature type="compositionally biased region" description="Polar residues" evidence="7">
    <location>
        <begin position="300"/>
        <end position="309"/>
    </location>
</feature>
<evidence type="ECO:0000259" key="8">
    <source>
        <dbReference type="PROSITE" id="PS50011"/>
    </source>
</evidence>
<evidence type="ECO:0000256" key="1">
    <source>
        <dbReference type="ARBA" id="ARBA00022527"/>
    </source>
</evidence>
<feature type="compositionally biased region" description="Polar residues" evidence="7">
    <location>
        <begin position="461"/>
        <end position="477"/>
    </location>
</feature>
<feature type="compositionally biased region" description="Basic and acidic residues" evidence="7">
    <location>
        <begin position="642"/>
        <end position="733"/>
    </location>
</feature>
<evidence type="ECO:0000256" key="2">
    <source>
        <dbReference type="ARBA" id="ARBA00022679"/>
    </source>
</evidence>
<sequence length="1026" mass="118451">MKTVSVPSKIVRTHKDGSTDIYHVRRSIGKGGFSTVYEVSRSKTDQKFAIKAISLANLKEKGLIKRQLEEINIQTSLDHPNILHAYDYFQDEFNFYIVLELCPYHSVYNLFKQKGKLTELDSADIIAQVLEGVKYLHQNSIIHRDIKLQNLLIGADGKIKISDFGISTKLSSKLERCYSTCGTYGFMCPEMLEDDNDGYSFESDIWSIGVCTFLLLTGQPPFISKDKSRTEKQIRHGQYKIPPNCHLSFSSKDFIKNIFQTNPENRPCIDDLLHHPFITISEKTPHVNFYQSLLEKTDNQQKITDQNQKPQEKEAEQLSMNKQFAKSYTPKQLEQQLDEKQNQLGQSCKLKQAEPSQPQEQFGQTYKHKRSKHHKHSDKQKANQAEQSQQQKQFAQSCKPKNQKREEQHPNKLEQSPLPQEKEAKSARAEQILLNQDVISISQINSKSDVSNSLKSEENGKGTQSLLASNIPESLNKSPLIKEKADQRKPSPAKKEKAERTPSKEPKQDKENSPSKQRKIEQSPMSNKRKQSPAKQEKTDQQPMKEEKQNKENSLIKQGLESALIKEEKNDKIEKSQMIEANIEKENSPVKQEKVSQSPSKDLKTEKLLKNEENFETDNENKDPFTINDDEPSNQDINNKSSQEKRENEPDKARQTLKEDKNEQNKTPQKLKEDKNEQSPKKDKIEQSPKKDLKEQLPQIKPDKTFQSPKKDKGEQSPKKEKNELLPKIKLDRTPQSPKKNKNDQSPKKDKNEPLPKIKLDKTSQSPKKDGKQNTAEANVFSPDSQVKYNQSPQRETPIKKKRHTSPKRKQASNSKPIQDNEKDLAQSKNDENSLQQISQSIPSYCVIRFCVKSKNGDLFYFMKNGQVGMISHNNQRLVLDPFGEFIQMWPKIETNTPTIFTPSDSDNVKNISKLLKYSEAFKESNAFKLEIPKSKPQREVPMRHVKYWMNTENGLMFRMDNRVIQVNFPDKSKLVVFWEQKSLITSQSLFENGNFMTFSNLKQSKDSELKRKYSITKKMIEIMCK</sequence>
<keyword evidence="1" id="KW-0723">Serine/threonine-protein kinase</keyword>
<feature type="binding site" evidence="6">
    <location>
        <position position="51"/>
    </location>
    <ligand>
        <name>ATP</name>
        <dbReference type="ChEBI" id="CHEBI:30616"/>
    </ligand>
</feature>
<dbReference type="PROSITE" id="PS00107">
    <property type="entry name" value="PROTEIN_KINASE_ATP"/>
    <property type="match status" value="1"/>
</dbReference>